<organism evidence="10 11">
    <name type="scientific">Pichia inconspicua</name>
    <dbReference type="NCBI Taxonomy" id="52247"/>
    <lineage>
        <taxon>Eukaryota</taxon>
        <taxon>Fungi</taxon>
        <taxon>Dikarya</taxon>
        <taxon>Ascomycota</taxon>
        <taxon>Saccharomycotina</taxon>
        <taxon>Pichiomycetes</taxon>
        <taxon>Pichiales</taxon>
        <taxon>Pichiaceae</taxon>
        <taxon>Pichia</taxon>
    </lineage>
</organism>
<dbReference type="GO" id="GO:0030447">
    <property type="term" value="P:filamentous growth"/>
    <property type="evidence" value="ECO:0007669"/>
    <property type="project" value="UniProtKB-ARBA"/>
</dbReference>
<comment type="catalytic activity">
    <reaction evidence="4">
        <text>L-threonyl-[protein] + ATP = O-phospho-L-threonyl-[protein] + ADP + H(+)</text>
        <dbReference type="Rhea" id="RHEA:46608"/>
        <dbReference type="Rhea" id="RHEA-COMP:11060"/>
        <dbReference type="Rhea" id="RHEA-COMP:11605"/>
        <dbReference type="ChEBI" id="CHEBI:15378"/>
        <dbReference type="ChEBI" id="CHEBI:30013"/>
        <dbReference type="ChEBI" id="CHEBI:30616"/>
        <dbReference type="ChEBI" id="CHEBI:61977"/>
        <dbReference type="ChEBI" id="CHEBI:456216"/>
        <dbReference type="EC" id="2.7.11.1"/>
    </reaction>
</comment>
<dbReference type="PROSITE" id="PS50006">
    <property type="entry name" value="FHA_DOMAIN"/>
    <property type="match status" value="1"/>
</dbReference>
<evidence type="ECO:0000259" key="8">
    <source>
        <dbReference type="PROSITE" id="PS50006"/>
    </source>
</evidence>
<dbReference type="CDD" id="cd22670">
    <property type="entry name" value="FHA_MEK1-like"/>
    <property type="match status" value="1"/>
</dbReference>
<dbReference type="PROSITE" id="PS50011">
    <property type="entry name" value="PROTEIN_KINASE_DOM"/>
    <property type="match status" value="1"/>
</dbReference>
<dbReference type="Pfam" id="PF00498">
    <property type="entry name" value="FHA"/>
    <property type="match status" value="1"/>
</dbReference>
<keyword evidence="2 6" id="KW-0547">Nucleotide-binding</keyword>
<evidence type="ECO:0000256" key="4">
    <source>
        <dbReference type="ARBA" id="ARBA00047899"/>
    </source>
</evidence>
<dbReference type="SMART" id="SM00240">
    <property type="entry name" value="FHA"/>
    <property type="match status" value="1"/>
</dbReference>
<evidence type="ECO:0000256" key="7">
    <source>
        <dbReference type="RuleBase" id="RU000304"/>
    </source>
</evidence>
<dbReference type="InterPro" id="IPR011009">
    <property type="entry name" value="Kinase-like_dom_sf"/>
</dbReference>
<dbReference type="Pfam" id="PF00069">
    <property type="entry name" value="Pkinase"/>
    <property type="match status" value="2"/>
</dbReference>
<dbReference type="EMBL" id="SELW01000623">
    <property type="protein sequence ID" value="TID17681.1"/>
    <property type="molecule type" value="Genomic_DNA"/>
</dbReference>
<evidence type="ECO:0000313" key="11">
    <source>
        <dbReference type="Proteomes" id="UP000307173"/>
    </source>
</evidence>
<sequence length="448" mass="50813">MSEPIAYLVNDSIKVPLYKNRVVGLGRLPVEKKSSRVDRIQINNKHISNTHCYIWHVQFDTNTSSICYLQDLSSNSCYVNSKPVGKLKFAILRHGDIIKLHNEIGFKYIETNPKRLNQKDFVHVKDWTILPDVIGVGTFGKVQIAFKKNNSKAFYAVKTVKYSEDKSKNKLEHDILRTIDHPNIIKIKQSIIDVKSGLMKMFQELAIGGDMFSYLSQDNDVLQGLPEGEAVVALYQICRGLQYLHHNGIVHRDLKLDNILIMGAPVKFPRLAIGDFGIAKQNLVQTNRTSKKAGNFLMQTLVGTAEYAAPEINLEKNIKRREANKYIDDFFANNKDQEYFDNRFYTEKVDTWSLGVVGHILFSGISPFYSAEVADIIKKSRIGTINLDNKKWALVSDISKNFIKKCLSVNPENRYSIDECMKSGMFTSGSRSAVIKALMKELAISSDD</sequence>
<dbReference type="InterPro" id="IPR008271">
    <property type="entry name" value="Ser/Thr_kinase_AS"/>
</dbReference>
<keyword evidence="7" id="KW-0418">Kinase</keyword>
<dbReference type="InterPro" id="IPR000253">
    <property type="entry name" value="FHA_dom"/>
</dbReference>
<keyword evidence="11" id="KW-1185">Reference proteome</keyword>
<dbReference type="SMART" id="SM00220">
    <property type="entry name" value="S_TKc"/>
    <property type="match status" value="1"/>
</dbReference>
<evidence type="ECO:0000259" key="9">
    <source>
        <dbReference type="PROSITE" id="PS50011"/>
    </source>
</evidence>
<dbReference type="GO" id="GO:0005524">
    <property type="term" value="F:ATP binding"/>
    <property type="evidence" value="ECO:0007669"/>
    <property type="project" value="UniProtKB-UniRule"/>
</dbReference>
<dbReference type="Proteomes" id="UP000307173">
    <property type="component" value="Unassembled WGS sequence"/>
</dbReference>
<accession>A0A4T0WXB7</accession>
<dbReference type="STRING" id="52247.A0A4T0WXB7"/>
<feature type="domain" description="Protein kinase" evidence="9">
    <location>
        <begin position="128"/>
        <end position="426"/>
    </location>
</feature>
<dbReference type="GO" id="GO:0005634">
    <property type="term" value="C:nucleus"/>
    <property type="evidence" value="ECO:0007669"/>
    <property type="project" value="TreeGrafter"/>
</dbReference>
<evidence type="ECO:0000256" key="6">
    <source>
        <dbReference type="PROSITE-ProRule" id="PRU10141"/>
    </source>
</evidence>
<name>A0A4T0WXB7_9ASCO</name>
<comment type="caution">
    <text evidence="10">The sequence shown here is derived from an EMBL/GenBank/DDBJ whole genome shotgun (WGS) entry which is preliminary data.</text>
</comment>
<dbReference type="GO" id="GO:0051598">
    <property type="term" value="P:meiotic recombination checkpoint signaling"/>
    <property type="evidence" value="ECO:0007669"/>
    <property type="project" value="TreeGrafter"/>
</dbReference>
<dbReference type="PROSITE" id="PS00108">
    <property type="entry name" value="PROTEIN_KINASE_ST"/>
    <property type="match status" value="1"/>
</dbReference>
<dbReference type="GO" id="GO:0005737">
    <property type="term" value="C:cytoplasm"/>
    <property type="evidence" value="ECO:0007669"/>
    <property type="project" value="TreeGrafter"/>
</dbReference>
<dbReference type="SUPFAM" id="SSF56112">
    <property type="entry name" value="Protein kinase-like (PK-like)"/>
    <property type="match status" value="1"/>
</dbReference>
<dbReference type="Gene3D" id="1.10.510.10">
    <property type="entry name" value="Transferase(Phosphotransferase) domain 1"/>
    <property type="match status" value="1"/>
</dbReference>
<dbReference type="InterPro" id="IPR008984">
    <property type="entry name" value="SMAD_FHA_dom_sf"/>
</dbReference>
<reference evidence="10 11" key="1">
    <citation type="journal article" date="2019" name="Front. Genet.">
        <title>Whole-Genome Sequencing of the Opportunistic Yeast Pathogen Candida inconspicua Uncovers Its Hybrid Origin.</title>
        <authorList>
            <person name="Mixao V."/>
            <person name="Hansen A.P."/>
            <person name="Saus E."/>
            <person name="Boekhout T."/>
            <person name="Lass-Florl C."/>
            <person name="Gabaldon T."/>
        </authorList>
    </citation>
    <scope>NUCLEOTIDE SEQUENCE [LARGE SCALE GENOMIC DNA]</scope>
    <source>
        <strain evidence="10 11">CBS 180</strain>
    </source>
</reference>
<keyword evidence="3 6" id="KW-0067">ATP-binding</keyword>
<comment type="similarity">
    <text evidence="1">Belongs to the protein kinase superfamily. CAMK Ser/Thr protein kinase family. CHEK2 subfamily.</text>
</comment>
<proteinExistence type="inferred from homology"/>
<protein>
    <recommendedName>
        <fullName evidence="12">Protein kinase domain-containing protein</fullName>
    </recommendedName>
</protein>
<dbReference type="SUPFAM" id="SSF49879">
    <property type="entry name" value="SMAD/FHA domain"/>
    <property type="match status" value="1"/>
</dbReference>
<dbReference type="GO" id="GO:0004674">
    <property type="term" value="F:protein serine/threonine kinase activity"/>
    <property type="evidence" value="ECO:0007669"/>
    <property type="project" value="UniProtKB-KW"/>
</dbReference>
<gene>
    <name evidence="10" type="ORF">CANINC_003950</name>
</gene>
<comment type="catalytic activity">
    <reaction evidence="5">
        <text>L-seryl-[protein] + ATP = O-phospho-L-seryl-[protein] + ADP + H(+)</text>
        <dbReference type="Rhea" id="RHEA:17989"/>
        <dbReference type="Rhea" id="RHEA-COMP:9863"/>
        <dbReference type="Rhea" id="RHEA-COMP:11604"/>
        <dbReference type="ChEBI" id="CHEBI:15378"/>
        <dbReference type="ChEBI" id="CHEBI:29999"/>
        <dbReference type="ChEBI" id="CHEBI:30616"/>
        <dbReference type="ChEBI" id="CHEBI:83421"/>
        <dbReference type="ChEBI" id="CHEBI:456216"/>
        <dbReference type="EC" id="2.7.11.1"/>
    </reaction>
</comment>
<evidence type="ECO:0000256" key="5">
    <source>
        <dbReference type="ARBA" id="ARBA00048679"/>
    </source>
</evidence>
<dbReference type="OrthoDB" id="74764at2759"/>
<dbReference type="PROSITE" id="PS00107">
    <property type="entry name" value="PROTEIN_KINASE_ATP"/>
    <property type="match status" value="1"/>
</dbReference>
<keyword evidence="7" id="KW-0808">Transferase</keyword>
<dbReference type="InterPro" id="IPR000719">
    <property type="entry name" value="Prot_kinase_dom"/>
</dbReference>
<dbReference type="AlphaFoldDB" id="A0A4T0WXB7"/>
<feature type="binding site" evidence="6">
    <location>
        <position position="158"/>
    </location>
    <ligand>
        <name>ATP</name>
        <dbReference type="ChEBI" id="CHEBI:30616"/>
    </ligand>
</feature>
<feature type="domain" description="FHA" evidence="8">
    <location>
        <begin position="23"/>
        <end position="84"/>
    </location>
</feature>
<dbReference type="PANTHER" id="PTHR44167:SF26">
    <property type="entry name" value="PROTEIN KINASE, PUTATIVE (AFU_ORTHOLOGUE AFUA_5G07950)-RELATED"/>
    <property type="match status" value="1"/>
</dbReference>
<evidence type="ECO:0008006" key="12">
    <source>
        <dbReference type="Google" id="ProtNLM"/>
    </source>
</evidence>
<evidence type="ECO:0000256" key="2">
    <source>
        <dbReference type="ARBA" id="ARBA00022741"/>
    </source>
</evidence>
<evidence type="ECO:0000313" key="10">
    <source>
        <dbReference type="EMBL" id="TID17681.1"/>
    </source>
</evidence>
<evidence type="ECO:0000256" key="3">
    <source>
        <dbReference type="ARBA" id="ARBA00022840"/>
    </source>
</evidence>
<dbReference type="Gene3D" id="2.60.200.20">
    <property type="match status" value="1"/>
</dbReference>
<dbReference type="Gene3D" id="3.30.200.20">
    <property type="entry name" value="Phosphorylase Kinase, domain 1"/>
    <property type="match status" value="1"/>
</dbReference>
<dbReference type="PANTHER" id="PTHR44167">
    <property type="entry name" value="OVARIAN-SPECIFIC SERINE/THREONINE-PROTEIN KINASE LOK-RELATED"/>
    <property type="match status" value="1"/>
</dbReference>
<dbReference type="InterPro" id="IPR017441">
    <property type="entry name" value="Protein_kinase_ATP_BS"/>
</dbReference>
<evidence type="ECO:0000256" key="1">
    <source>
        <dbReference type="ARBA" id="ARBA00005575"/>
    </source>
</evidence>
<keyword evidence="7" id="KW-0723">Serine/threonine-protein kinase</keyword>